<name>A0A832I5D3_9THEM</name>
<dbReference type="AlphaFoldDB" id="A0A832I5D3"/>
<feature type="domain" description="DUF1468" evidence="2">
    <location>
        <begin position="16"/>
        <end position="152"/>
    </location>
</feature>
<proteinExistence type="predicted"/>
<evidence type="ECO:0000313" key="3">
    <source>
        <dbReference type="EMBL" id="HGZ78816.1"/>
    </source>
</evidence>
<accession>A0A832I5D3</accession>
<protein>
    <submittedName>
        <fullName evidence="3">Tripartite tricarboxylate transporter TctB family protein</fullName>
    </submittedName>
</protein>
<feature type="transmembrane region" description="Helical" evidence="1">
    <location>
        <begin position="46"/>
        <end position="65"/>
    </location>
</feature>
<sequence length="152" mass="17190">MRALEGSFVEAKDRYLAIIVLVFGLVYTLASWNLPRAPVGNPFGPVYFPLGLGVLVSVIGLLMLVQSLRTRQETSRKPSKLSVRMWIAVLFCVGYALVFNRVGFMISTFVFLTSFLLLLNGFKKWLMSLSIALLYTIGVWYLFEKVFLINLP</sequence>
<comment type="caution">
    <text evidence="3">The sequence shown here is derived from an EMBL/GenBank/DDBJ whole genome shotgun (WGS) entry which is preliminary data.</text>
</comment>
<dbReference type="EMBL" id="DTKQ01000018">
    <property type="protein sequence ID" value="HGZ78816.1"/>
    <property type="molecule type" value="Genomic_DNA"/>
</dbReference>
<feature type="transmembrane region" description="Helical" evidence="1">
    <location>
        <begin position="125"/>
        <end position="143"/>
    </location>
</feature>
<dbReference type="Pfam" id="PF07331">
    <property type="entry name" value="TctB"/>
    <property type="match status" value="1"/>
</dbReference>
<organism evidence="3">
    <name type="scientific">Pseudothermotoga hypogea</name>
    <dbReference type="NCBI Taxonomy" id="57487"/>
    <lineage>
        <taxon>Bacteria</taxon>
        <taxon>Thermotogati</taxon>
        <taxon>Thermotogota</taxon>
        <taxon>Thermotogae</taxon>
        <taxon>Thermotogales</taxon>
        <taxon>Thermotogaceae</taxon>
        <taxon>Pseudothermotoga</taxon>
    </lineage>
</organism>
<feature type="transmembrane region" description="Helical" evidence="1">
    <location>
        <begin position="15"/>
        <end position="34"/>
    </location>
</feature>
<feature type="transmembrane region" description="Helical" evidence="1">
    <location>
        <begin position="86"/>
        <end position="119"/>
    </location>
</feature>
<keyword evidence="1" id="KW-0472">Membrane</keyword>
<gene>
    <name evidence="3" type="ORF">ENW55_02390</name>
</gene>
<reference evidence="3" key="1">
    <citation type="journal article" date="2020" name="mSystems">
        <title>Genome- and Community-Level Interaction Insights into Carbon Utilization and Element Cycling Functions of Hydrothermarchaeota in Hydrothermal Sediment.</title>
        <authorList>
            <person name="Zhou Z."/>
            <person name="Liu Y."/>
            <person name="Xu W."/>
            <person name="Pan J."/>
            <person name="Luo Z.H."/>
            <person name="Li M."/>
        </authorList>
    </citation>
    <scope>NUCLEOTIDE SEQUENCE [LARGE SCALE GENOMIC DNA]</scope>
    <source>
        <strain evidence="3">SpSt-86</strain>
    </source>
</reference>
<keyword evidence="1" id="KW-1133">Transmembrane helix</keyword>
<dbReference type="InterPro" id="IPR009936">
    <property type="entry name" value="DUF1468"/>
</dbReference>
<evidence type="ECO:0000256" key="1">
    <source>
        <dbReference type="SAM" id="Phobius"/>
    </source>
</evidence>
<evidence type="ECO:0000259" key="2">
    <source>
        <dbReference type="Pfam" id="PF07331"/>
    </source>
</evidence>
<keyword evidence="1" id="KW-0812">Transmembrane</keyword>